<feature type="region of interest" description="Disordered" evidence="1">
    <location>
        <begin position="15"/>
        <end position="50"/>
    </location>
</feature>
<comment type="caution">
    <text evidence="2">The sequence shown here is derived from an EMBL/GenBank/DDBJ whole genome shotgun (WGS) entry which is preliminary data.</text>
</comment>
<reference evidence="2 3" key="1">
    <citation type="journal article" date="2023" name="Sci. Data">
        <title>Genome assembly of the Korean intertidal mud-creeper Batillaria attramentaria.</title>
        <authorList>
            <person name="Patra A.K."/>
            <person name="Ho P.T."/>
            <person name="Jun S."/>
            <person name="Lee S.J."/>
            <person name="Kim Y."/>
            <person name="Won Y.J."/>
        </authorList>
    </citation>
    <scope>NUCLEOTIDE SEQUENCE [LARGE SCALE GENOMIC DNA]</scope>
    <source>
        <strain evidence="2">Wonlab-2016</strain>
    </source>
</reference>
<evidence type="ECO:0000313" key="3">
    <source>
        <dbReference type="Proteomes" id="UP001519460"/>
    </source>
</evidence>
<organism evidence="2 3">
    <name type="scientific">Batillaria attramentaria</name>
    <dbReference type="NCBI Taxonomy" id="370345"/>
    <lineage>
        <taxon>Eukaryota</taxon>
        <taxon>Metazoa</taxon>
        <taxon>Spiralia</taxon>
        <taxon>Lophotrochozoa</taxon>
        <taxon>Mollusca</taxon>
        <taxon>Gastropoda</taxon>
        <taxon>Caenogastropoda</taxon>
        <taxon>Sorbeoconcha</taxon>
        <taxon>Cerithioidea</taxon>
        <taxon>Batillariidae</taxon>
        <taxon>Batillaria</taxon>
    </lineage>
</organism>
<accession>A0ABD0M994</accession>
<sequence length="85" mass="9538">MTTLLSKIQPLIAQAGSTKWKRSDNEASAADSDEDGANSPPEEPSTSRFKPKVQRVFNADWLDQFEWLSFDKEASKMFCTTCTMS</sequence>
<name>A0ABD0M994_9CAEN</name>
<dbReference type="Proteomes" id="UP001519460">
    <property type="component" value="Unassembled WGS sequence"/>
</dbReference>
<dbReference type="EMBL" id="JACVVK020000002">
    <property type="protein sequence ID" value="KAK7508132.1"/>
    <property type="molecule type" value="Genomic_DNA"/>
</dbReference>
<protein>
    <submittedName>
        <fullName evidence="2">Uncharacterized protein</fullName>
    </submittedName>
</protein>
<evidence type="ECO:0000256" key="1">
    <source>
        <dbReference type="SAM" id="MobiDB-lite"/>
    </source>
</evidence>
<dbReference type="AlphaFoldDB" id="A0ABD0M994"/>
<evidence type="ECO:0000313" key="2">
    <source>
        <dbReference type="EMBL" id="KAK7508132.1"/>
    </source>
</evidence>
<proteinExistence type="predicted"/>
<gene>
    <name evidence="2" type="ORF">BaRGS_00000371</name>
</gene>
<keyword evidence="3" id="KW-1185">Reference proteome</keyword>